<dbReference type="GO" id="GO:0003677">
    <property type="term" value="F:DNA binding"/>
    <property type="evidence" value="ECO:0007669"/>
    <property type="project" value="InterPro"/>
</dbReference>
<dbReference type="EMBL" id="BLVP01000010">
    <property type="protein sequence ID" value="GFM37963.1"/>
    <property type="molecule type" value="Genomic_DNA"/>
</dbReference>
<sequence>MSKTHFEECFERICAGVAQATEGAKKPRTQEDMAELLGIRQSSISDAKRRDSIPPEWLVTLQLQYDLNPRWVLTGHSDMFTVPSVERGKVVMREEIKRIEDGAKVKAELDLRDKILGRLARGCGITLDLLSEGARVEVRVQPEWRKEEQV</sequence>
<dbReference type="GO" id="GO:0045892">
    <property type="term" value="P:negative regulation of DNA-templated transcription"/>
    <property type="evidence" value="ECO:0007669"/>
    <property type="project" value="InterPro"/>
</dbReference>
<gene>
    <name evidence="2" type="ORF">DSM19430T_26470</name>
</gene>
<evidence type="ECO:0000259" key="1">
    <source>
        <dbReference type="Pfam" id="PF07022"/>
    </source>
</evidence>
<comment type="caution">
    <text evidence="2">The sequence shown here is derived from an EMBL/GenBank/DDBJ whole genome shotgun (WGS) entry which is preliminary data.</text>
</comment>
<reference evidence="2 3" key="1">
    <citation type="submission" date="2020-05" db="EMBL/GenBank/DDBJ databases">
        <title>Draft genome sequence of Desulfovibrio psychrotolerans JS1T.</title>
        <authorList>
            <person name="Ueno A."/>
            <person name="Tamazawa S."/>
            <person name="Tamamura S."/>
            <person name="Murakami T."/>
            <person name="Kiyama T."/>
            <person name="Inomata H."/>
            <person name="Amano Y."/>
            <person name="Miyakawa K."/>
            <person name="Tamaki H."/>
            <person name="Naganuma T."/>
            <person name="Kaneko K."/>
        </authorList>
    </citation>
    <scope>NUCLEOTIDE SEQUENCE [LARGE SCALE GENOMIC DNA]</scope>
    <source>
        <strain evidence="2 3">JS1</strain>
    </source>
</reference>
<dbReference type="InterPro" id="IPR010982">
    <property type="entry name" value="Lambda_DNA-bd_dom_sf"/>
</dbReference>
<organism evidence="2 3">
    <name type="scientific">Desulfovibrio psychrotolerans</name>
    <dbReference type="NCBI Taxonomy" id="415242"/>
    <lineage>
        <taxon>Bacteria</taxon>
        <taxon>Pseudomonadati</taxon>
        <taxon>Thermodesulfobacteriota</taxon>
        <taxon>Desulfovibrionia</taxon>
        <taxon>Desulfovibrionales</taxon>
        <taxon>Desulfovibrionaceae</taxon>
        <taxon>Desulfovibrio</taxon>
    </lineage>
</organism>
<protein>
    <recommendedName>
        <fullName evidence="1">Bacteriophage CI repressor N-terminal domain-containing protein</fullName>
    </recommendedName>
</protein>
<proteinExistence type="predicted"/>
<dbReference type="InterPro" id="IPR010744">
    <property type="entry name" value="Phage_CI_N"/>
</dbReference>
<keyword evidence="3" id="KW-1185">Reference proteome</keyword>
<dbReference type="Proteomes" id="UP000503820">
    <property type="component" value="Unassembled WGS sequence"/>
</dbReference>
<accession>A0A7J0BW90</accession>
<evidence type="ECO:0000313" key="3">
    <source>
        <dbReference type="Proteomes" id="UP000503820"/>
    </source>
</evidence>
<evidence type="ECO:0000313" key="2">
    <source>
        <dbReference type="EMBL" id="GFM37963.1"/>
    </source>
</evidence>
<dbReference type="AlphaFoldDB" id="A0A7J0BW90"/>
<dbReference type="RefSeq" id="WP_174410575.1">
    <property type="nucleotide sequence ID" value="NZ_BLVP01000010.1"/>
</dbReference>
<dbReference type="Gene3D" id="1.10.260.40">
    <property type="entry name" value="lambda repressor-like DNA-binding domains"/>
    <property type="match status" value="1"/>
</dbReference>
<dbReference type="Pfam" id="PF07022">
    <property type="entry name" value="Phage_CI_repr"/>
    <property type="match status" value="1"/>
</dbReference>
<name>A0A7J0BW90_9BACT</name>
<dbReference type="SUPFAM" id="SSF47413">
    <property type="entry name" value="lambda repressor-like DNA-binding domains"/>
    <property type="match status" value="1"/>
</dbReference>
<feature type="domain" description="Bacteriophage CI repressor N-terminal" evidence="1">
    <location>
        <begin position="29"/>
        <end position="80"/>
    </location>
</feature>